<dbReference type="Proteomes" id="UP000051660">
    <property type="component" value="Unassembled WGS sequence"/>
</dbReference>
<dbReference type="AlphaFoldDB" id="A0A0R3N025"/>
<protein>
    <submittedName>
        <fullName evidence="1">Uncharacterized protein</fullName>
    </submittedName>
</protein>
<organism evidence="1 2">
    <name type="scientific">Bradyrhizobium lablabi</name>
    <dbReference type="NCBI Taxonomy" id="722472"/>
    <lineage>
        <taxon>Bacteria</taxon>
        <taxon>Pseudomonadati</taxon>
        <taxon>Pseudomonadota</taxon>
        <taxon>Alphaproteobacteria</taxon>
        <taxon>Hyphomicrobiales</taxon>
        <taxon>Nitrobacteraceae</taxon>
        <taxon>Bradyrhizobium</taxon>
    </lineage>
</organism>
<proteinExistence type="predicted"/>
<evidence type="ECO:0000313" key="1">
    <source>
        <dbReference type="EMBL" id="KRR25684.1"/>
    </source>
</evidence>
<sequence length="65" mass="7376">MPFDHPQCGARGFLLLRGNASKNTSRFNSRNPFHGVLRTSPWMWLLSIDGQNVIPAADKHAEREE</sequence>
<gene>
    <name evidence="1" type="ORF">CQ14_41420</name>
</gene>
<evidence type="ECO:0000313" key="2">
    <source>
        <dbReference type="Proteomes" id="UP000051660"/>
    </source>
</evidence>
<dbReference type="EMBL" id="LLYB01000054">
    <property type="protein sequence ID" value="KRR25684.1"/>
    <property type="molecule type" value="Genomic_DNA"/>
</dbReference>
<comment type="caution">
    <text evidence="1">The sequence shown here is derived from an EMBL/GenBank/DDBJ whole genome shotgun (WGS) entry which is preliminary data.</text>
</comment>
<name>A0A0R3N025_9BRAD</name>
<reference evidence="1 2" key="1">
    <citation type="submission" date="2014-03" db="EMBL/GenBank/DDBJ databases">
        <title>Bradyrhizobium valentinum sp. nov., isolated from effective nodules of Lupinus mariae-josephae, a lupine endemic of basic-lime soils in Eastern Spain.</title>
        <authorList>
            <person name="Duran D."/>
            <person name="Rey L."/>
            <person name="Navarro A."/>
            <person name="Busquets A."/>
            <person name="Imperial J."/>
            <person name="Ruiz-Argueso T."/>
        </authorList>
    </citation>
    <scope>NUCLEOTIDE SEQUENCE [LARGE SCALE GENOMIC DNA]</scope>
    <source>
        <strain evidence="1 2">CCBAU 23086</strain>
    </source>
</reference>
<accession>A0A0R3N025</accession>